<feature type="compositionally biased region" description="Low complexity" evidence="1">
    <location>
        <begin position="3520"/>
        <end position="3530"/>
    </location>
</feature>
<feature type="region of interest" description="Disordered" evidence="1">
    <location>
        <begin position="1024"/>
        <end position="1043"/>
    </location>
</feature>
<feature type="compositionally biased region" description="Low complexity" evidence="1">
    <location>
        <begin position="2805"/>
        <end position="2814"/>
    </location>
</feature>
<comment type="caution">
    <text evidence="3">The sequence shown here is derived from an EMBL/GenBank/DDBJ whole genome shotgun (WGS) entry which is preliminary data.</text>
</comment>
<feature type="compositionally biased region" description="Pro residues" evidence="1">
    <location>
        <begin position="2596"/>
        <end position="2607"/>
    </location>
</feature>
<organism evidence="3 4">
    <name type="scientific">Petrolisthes manimaculis</name>
    <dbReference type="NCBI Taxonomy" id="1843537"/>
    <lineage>
        <taxon>Eukaryota</taxon>
        <taxon>Metazoa</taxon>
        <taxon>Ecdysozoa</taxon>
        <taxon>Arthropoda</taxon>
        <taxon>Crustacea</taxon>
        <taxon>Multicrustacea</taxon>
        <taxon>Malacostraca</taxon>
        <taxon>Eumalacostraca</taxon>
        <taxon>Eucarida</taxon>
        <taxon>Decapoda</taxon>
        <taxon>Pleocyemata</taxon>
        <taxon>Anomura</taxon>
        <taxon>Galatheoidea</taxon>
        <taxon>Porcellanidae</taxon>
        <taxon>Petrolisthes</taxon>
    </lineage>
</organism>
<feature type="compositionally biased region" description="Polar residues" evidence="1">
    <location>
        <begin position="562"/>
        <end position="574"/>
    </location>
</feature>
<feature type="compositionally biased region" description="Polar residues" evidence="1">
    <location>
        <begin position="588"/>
        <end position="608"/>
    </location>
</feature>
<name>A0AAE1U362_9EUCA</name>
<feature type="compositionally biased region" description="Basic and acidic residues" evidence="1">
    <location>
        <begin position="648"/>
        <end position="659"/>
    </location>
</feature>
<sequence>MAASDQGGSQSDSKNDNSPTRETSKQFSTIHQEIESQLTRPGVSYETRVSAVLSGWEHLAGTVEGDVSQFQPLATFLYRWSLRLILQGEWPALAQIVKTRLGVTLQRCSRVAVLQPLCRTLLPLVSDPWGLTKSTIFLNKELDDHEAVTYISGETWEVVRVRVDTLIESRIEKYAFDVLKVCIRCIRLRSEGMDVPLYTDEDHNHFVDLYFMLMFKFDRQEFVSEFKKLDVMEGVSLVRRLVDKQDKGKMWRHRLKASEMGIQVLLIKTIVQMYSNDFWWVFIEWCGVQEALEATTEKLSEDIHKFMQLSESSLHIYNLSSILHKKFGSRMASLVTELLIRALTMDMNSLEALKLKSTNETSKEEQLRLEQQMAAGFMDLATVFSEHLAVARECILTAFSLHPTPERLVLLNNFVSEPSNVSSTSCVHQSSRPSSPSSCTAPTPASPSSQLSSSSPPQQSSSSYSLPNVSSTQEVSRPSSPSAFPHPYSASPILTTPLSPSTPVSHSLSLPHTHSASSSPTSLVSHSSASSLPNPPPTATTTYWPPSSLAPTTAEISEEDSTVTGASSMCSSLEVNPLGSIPADPSHQDTSVTPCYSHSSNQQVFEAQSHNRSESVSDNLSSLDVPDTGSVEMEANGTSEVQVNQGHNEMDSDPLVKRHSYSEVKETPEDVGYELHITMDTGQSEATTATLPILPDSQESQKSNNNKSVSAQPETEGIDLSQTTKDIMSDFVSECIKLVPRNKDDVDSMDRFYESTENFIEQLSQDPPIKSPQSSSFTNLTKDKIEALNYDVLTQPNQVLDSEQLGLSKELCDDLAVVLSSPRWQVLSWKRGWRELSAICEHYMSDADSAKSITKELKYLNIDYSQFENMPSAEITEYTGIEKGYEHFIERESENEYSDGENKSQAKTDSDSAKKVKGRPRKLGNKNYDSGDSDNSKSERMQSSHYTDTVSSSESEESDFETTRGKTSVVRLDSKPGAIEGKRVTAISHQDRRKRIRIDDEGKLRKERNLLNTLRLFRPQKYECESDEEGKHESSPSPHLPAKIIPSLSSINLIPRVKLTESDRSIIEKSRPGVMTTVMAGRSQMPRRAFTSSQPGGAAASWRYAGSLVAPSNGANNSKSSGATTPVSLPRSTSVQCYLRTKDGKVLAAPFNRTYLSATNRPQNPNLGGNSSYLKLSSKPTSGFDDSYAKFLLQQNSENKGKEPSVTITKKSMTLDASLDYLKKQGTTVTYKTHKSGSTLALANAQKSVLGRIMSPENALSAISNRTEIAMPVSNNPPNMPPSDKTNPANLSRVLPKGTTVVRKPKSDGAGPSGLSNNSGSSSGVSSRPTVTRSGVLSTVVARPGVTVSTATIRSGNSIMTVRANPSAIRTTYSRGVVVSGSMVTPEVIPGGSGSSIPTSVVASTMSTSTIGTVTAGATVTTALPAPLVSATVVGSVLNNSRSPPTGTLVGGNNGKQQQQSLQNTWEVAQSDNICVNASSPSTLVSVIESSGSLTENSSNTRGATTCTTTVASPPGDTRAASMLETLLRDRPVPPSPLLNQTTTAITTITAALPNTLTSIVGSSNVPLAVSGDGQVTNAVMGTLSSTGNTGNVVIASGSSAASGVIMASGVVGTPATGGVVVASGGLVGGSNVAVTSNVGESSGGAVQQVLVPGQLVQVHTSDGSTGLGIVHSSSLDLRLPAGTRVIKSCGGAVRAAVPQQQPVTGVINQTGGRQVNVLHNVKILQNVQNRQIVRTVVVPHTVALQGLSAQTGQLKPQVVALSQGTSTAVTGAGESGVLQTQGSPPAVRAKIPSSTIVQKMIGRSSLVIRTLRPPPATTQTPGETPLEEGLGAKLNLQQLLDGGENKSSGTTTASTTTTTNVTVARLSQDEGLGERLSHYLKTALTSTTSTQSVGTQTLTTAVKPSAGQSVNQVALNNLRSGASATLTLTGNIQGVPGTSSSTISTSPTPTQQQGGLSSLPLTPTNAVSSETLEQLREFESVFEKVSNKSGKDVLDAETTAENYPNTTISSEESMIAAQLLSMANDTPTATTSSSYVYSVPTTVYDAAGTRLTEGTFITIPSTTQAGTLILVNHGGSGTGLVTVTSGVQSQQQQQPPTAASPTLSSTSSHSSIASSPSSTSSKSKKTPPKPKVIPPAAPPVVAKPKTPPPPKAPAPKPTVAKTQAEENDETKARIQAILERYKQELAKNPAPQPAPRNRKNCPPPKNEGKSSNKKKSPVKKVDGGAGNSPAVSEGSVVGCPSPSPSPGPASDNSAGLSGSSSSMQTVQYSGQSISGQATSVAASTSVTEEKIKVESSPEVVATASPQILQGVVVSNVKVEGGNLSSTANTTLSQGLAGSQVVQLIRHGGKVTAITTRQPLNKVKAAGQGGPPPNVTIQGRINMNDLMESHIASLLTGGSTTLNQTPSVVRKIIQQQQLTGPQTVQQVVVQASGQPVLQQVAVQQLPTTHVKQQQLQVQQQQEQQQLHQQKCGVIQQLCVASNEEITPPQPTQITVPPLQISPPVVTTSISTSNVTNILVTKSITVANASSGSGTPIVVSAPIVTSATTSSHNNAVTSSGTPGPSPLSTVPSSPLTPQASTVTSPPTPQPVITSPHTPSPATDPPPTPSSFQMGEDSSSSEHSMNESLAGPLPPFFTLKSFIMQSPQQPSQQQQKSQDQNISDKGLSPGGSSVATTASLSTTPSSAPETSSGGTTIQTTPSSSRHRGSQSHIQSLISQVPYKASVIRSSGGRRQIIGGISEGSSRLVVGRGTTTSPLLTTGTSSVDIATVTGITVTAMSSPSSQEGSPGTSQSCIRLATRPQDARSSSIDSLKSDLSVEEVQIPPSPATLTKQLQNAYMTEAALSPSVSQSQHSGSSYSSPSTTHDLTITEAPPSSDDAYTSTLTHPGYSTTPSATPGLSVTGVSPEEDAHIAALESPSGGDVYLHQSGTSLGLESLEGGSLPLGVSIGSGLEVRTHSPVLGDLVSSGPLLTWSPRSADSMMVQSPSLNDALTANIPLDVNHSEDSLCDSSTAFPGLFSIEGDRVSVSSSTSEDLTSATPGGGGGAISNPHESVHQQEQELPEQEEVTIDLHPRESEQDHTITSTRSPTQLELPVATLSSLSVATCSVQQSIGGIVVTQAPVAQETPWRFDNNSIGSQDKSVGNNRMVREPANGHHSDNTKETVKLEDVAGPSDMNVSKVKMETPITFSVIKDDRGKIMNRAQERESGNILGEIIGSGRGAYERRSSSSGQSKPDRLVDYKTPSSQDGHNRKRSQRLACSTDRRKSGGECDIKEEEVPTKNGHDSSTGNQDIKTEGSSGGGGGGGGSSRRKRRSSQRTLTNPVQGMGRSRTKALKPEALLKEDLDDEVKDERVRMKTENDVKENTEEVMVRTTRGAKRRSEGESHGEVKGSEGDGSLEEVKVDLKEGGSVGEGKHTEECSGEVMIRQCEEDCVGGEVKRSRGTRSGRRSDGYLLAVEEEVLNHLDEDCSVPKVHRGRHVSGTSDTSSNYSMDCAVSVGVNESSNLSGSIVGRRRRRHSRESSTSSRDGSPSIIHTHDPPVSGGGSGSGGGGGSGVSTRRSSSRDHAKKKKCSCCGGGGEQKKSSSSSGRRASTRAARASTSTTLH</sequence>
<feature type="region of interest" description="Disordered" evidence="1">
    <location>
        <begin position="3467"/>
        <end position="3604"/>
    </location>
</feature>
<feature type="compositionally biased region" description="Polar residues" evidence="1">
    <location>
        <begin position="636"/>
        <end position="647"/>
    </location>
</feature>
<feature type="region of interest" description="Disordered" evidence="1">
    <location>
        <begin position="893"/>
        <end position="972"/>
    </location>
</feature>
<feature type="compositionally biased region" description="Basic and acidic residues" evidence="1">
    <location>
        <begin position="1024"/>
        <end position="1034"/>
    </location>
</feature>
<feature type="compositionally biased region" description="Low complexity" evidence="1">
    <location>
        <begin position="2555"/>
        <end position="2595"/>
    </location>
</feature>
<feature type="region of interest" description="Disordered" evidence="1">
    <location>
        <begin position="692"/>
        <end position="716"/>
    </location>
</feature>
<evidence type="ECO:0000313" key="3">
    <source>
        <dbReference type="EMBL" id="KAK4306726.1"/>
    </source>
</evidence>
<dbReference type="Pfam" id="PF25580">
    <property type="entry name" value="TPR_Rlf"/>
    <property type="match status" value="1"/>
</dbReference>
<feature type="region of interest" description="Disordered" evidence="1">
    <location>
        <begin position="422"/>
        <end position="659"/>
    </location>
</feature>
<evidence type="ECO:0000256" key="1">
    <source>
        <dbReference type="SAM" id="MobiDB-lite"/>
    </source>
</evidence>
<feature type="region of interest" description="Disordered" evidence="1">
    <location>
        <begin position="2797"/>
        <end position="2823"/>
    </location>
</feature>
<feature type="compositionally biased region" description="Basic and acidic residues" evidence="1">
    <location>
        <begin position="893"/>
        <end position="914"/>
    </location>
</feature>
<feature type="compositionally biased region" description="Low complexity" evidence="1">
    <location>
        <begin position="2614"/>
        <end position="2626"/>
    </location>
</feature>
<feature type="compositionally biased region" description="Basic and acidic residues" evidence="1">
    <location>
        <begin position="3260"/>
        <end position="3282"/>
    </location>
</feature>
<feature type="region of interest" description="Disordered" evidence="1">
    <location>
        <begin position="1842"/>
        <end position="1861"/>
    </location>
</feature>
<feature type="compositionally biased region" description="Low complexity" evidence="1">
    <location>
        <begin position="2249"/>
        <end position="2263"/>
    </location>
</feature>
<protein>
    <recommendedName>
        <fullName evidence="2">Zinc finger protein Rlf/292/654 TPR repeats domain-containing protein</fullName>
    </recommendedName>
</protein>
<feature type="compositionally biased region" description="Low complexity" evidence="1">
    <location>
        <begin position="1937"/>
        <end position="1956"/>
    </location>
</feature>
<feature type="region of interest" description="Disordered" evidence="1">
    <location>
        <begin position="1493"/>
        <end position="1517"/>
    </location>
</feature>
<feature type="compositionally biased region" description="Basic and acidic residues" evidence="1">
    <location>
        <begin position="3377"/>
        <end position="3398"/>
    </location>
</feature>
<feature type="compositionally biased region" description="Basic and acidic residues" evidence="1">
    <location>
        <begin position="3348"/>
        <end position="3368"/>
    </location>
</feature>
<feature type="region of interest" description="Disordered" evidence="1">
    <location>
        <begin position="1270"/>
        <end position="1333"/>
    </location>
</feature>
<feature type="compositionally biased region" description="Low complexity" evidence="1">
    <location>
        <begin position="2232"/>
        <end position="2241"/>
    </location>
</feature>
<feature type="compositionally biased region" description="Low complexity" evidence="1">
    <location>
        <begin position="489"/>
        <end position="532"/>
    </location>
</feature>
<feature type="compositionally biased region" description="Low complexity" evidence="1">
    <location>
        <begin position="2844"/>
        <end position="2861"/>
    </location>
</feature>
<feature type="region of interest" description="Disordered" evidence="1">
    <location>
        <begin position="2549"/>
        <end position="2714"/>
    </location>
</feature>
<dbReference type="InterPro" id="IPR057986">
    <property type="entry name" value="TPR_Rlf/292/654"/>
</dbReference>
<feature type="compositionally biased region" description="Low complexity" evidence="1">
    <location>
        <begin position="3027"/>
        <end position="3038"/>
    </location>
</feature>
<accession>A0AAE1U362</accession>
<feature type="compositionally biased region" description="Polar residues" evidence="1">
    <location>
        <begin position="1455"/>
        <end position="1464"/>
    </location>
</feature>
<feature type="compositionally biased region" description="Pro residues" evidence="1">
    <location>
        <begin position="2146"/>
        <end position="2157"/>
    </location>
</feature>
<dbReference type="Proteomes" id="UP001292094">
    <property type="component" value="Unassembled WGS sequence"/>
</dbReference>
<feature type="compositionally biased region" description="Polar residues" evidence="1">
    <location>
        <begin position="2877"/>
        <end position="2902"/>
    </location>
</feature>
<feature type="region of interest" description="Disordered" evidence="1">
    <location>
        <begin position="3027"/>
        <end position="3064"/>
    </location>
</feature>
<feature type="region of interest" description="Disordered" evidence="1">
    <location>
        <begin position="3219"/>
        <end position="3398"/>
    </location>
</feature>
<feature type="compositionally biased region" description="Low complexity" evidence="1">
    <location>
        <begin position="2643"/>
        <end position="2658"/>
    </location>
</feature>
<feature type="region of interest" description="Disordered" evidence="1">
    <location>
        <begin position="1937"/>
        <end position="1961"/>
    </location>
</feature>
<reference evidence="3" key="1">
    <citation type="submission" date="2023-11" db="EMBL/GenBank/DDBJ databases">
        <title>Genome assemblies of two species of porcelain crab, Petrolisthes cinctipes and Petrolisthes manimaculis (Anomura: Porcellanidae).</title>
        <authorList>
            <person name="Angst P."/>
        </authorList>
    </citation>
    <scope>NUCLEOTIDE SEQUENCE</scope>
    <source>
        <strain evidence="3">PB745_02</strain>
        <tissue evidence="3">Gill</tissue>
    </source>
</reference>
<feature type="compositionally biased region" description="Basic residues" evidence="1">
    <location>
        <begin position="915"/>
        <end position="924"/>
    </location>
</feature>
<feature type="compositionally biased region" description="Pro residues" evidence="1">
    <location>
        <begin position="2130"/>
        <end position="2139"/>
    </location>
</feature>
<feature type="domain" description="Zinc finger protein Rlf/292/654 TPR repeats" evidence="2">
    <location>
        <begin position="277"/>
        <end position="423"/>
    </location>
</feature>
<feature type="compositionally biased region" description="Polar residues" evidence="1">
    <location>
        <begin position="1493"/>
        <end position="1504"/>
    </location>
</feature>
<feature type="compositionally biased region" description="Low complexity" evidence="1">
    <location>
        <begin position="1851"/>
        <end position="1861"/>
    </location>
</feature>
<feature type="compositionally biased region" description="Low complexity" evidence="1">
    <location>
        <begin position="697"/>
        <end position="712"/>
    </location>
</feature>
<feature type="compositionally biased region" description="Polar residues" evidence="1">
    <location>
        <begin position="472"/>
        <end position="482"/>
    </location>
</feature>
<evidence type="ECO:0000259" key="2">
    <source>
        <dbReference type="Pfam" id="PF25580"/>
    </source>
</evidence>
<proteinExistence type="predicted"/>
<dbReference type="EMBL" id="JAWZYT010002095">
    <property type="protein sequence ID" value="KAK4306726.1"/>
    <property type="molecule type" value="Genomic_DNA"/>
</dbReference>
<feature type="compositionally biased region" description="Polar residues" evidence="1">
    <location>
        <begin position="3479"/>
        <end position="3489"/>
    </location>
</feature>
<feature type="compositionally biased region" description="Gly residues" evidence="1">
    <location>
        <begin position="3540"/>
        <end position="3553"/>
    </location>
</feature>
<feature type="region of interest" description="Disordered" evidence="1">
    <location>
        <begin position="1"/>
        <end position="28"/>
    </location>
</feature>
<feature type="compositionally biased region" description="Low complexity" evidence="1">
    <location>
        <begin position="2086"/>
        <end position="2122"/>
    </location>
</feature>
<feature type="compositionally biased region" description="Gly residues" evidence="1">
    <location>
        <begin position="3296"/>
        <end position="3306"/>
    </location>
</feature>
<feature type="compositionally biased region" description="Low complexity" evidence="1">
    <location>
        <begin position="1313"/>
        <end position="1333"/>
    </location>
</feature>
<keyword evidence="4" id="KW-1185">Reference proteome</keyword>
<feature type="compositionally biased region" description="Low complexity" evidence="1">
    <location>
        <begin position="3582"/>
        <end position="3604"/>
    </location>
</feature>
<evidence type="ECO:0000313" key="4">
    <source>
        <dbReference type="Proteomes" id="UP001292094"/>
    </source>
</evidence>
<feature type="compositionally biased region" description="Low complexity" evidence="1">
    <location>
        <begin position="2668"/>
        <end position="2694"/>
    </location>
</feature>
<feature type="region of interest" description="Disordered" evidence="1">
    <location>
        <begin position="2843"/>
        <end position="2903"/>
    </location>
</feature>
<feature type="region of interest" description="Disordered" evidence="1">
    <location>
        <begin position="1443"/>
        <end position="1464"/>
    </location>
</feature>
<feature type="region of interest" description="Disordered" evidence="1">
    <location>
        <begin position="2086"/>
        <end position="2271"/>
    </location>
</feature>
<gene>
    <name evidence="3" type="ORF">Pmani_021469</name>
</gene>
<feature type="compositionally biased region" description="Low complexity" evidence="1">
    <location>
        <begin position="425"/>
        <end position="471"/>
    </location>
</feature>